<name>A0A1D9PXL8_SCLS1</name>
<evidence type="ECO:0000313" key="2">
    <source>
        <dbReference type="Proteomes" id="UP000177798"/>
    </source>
</evidence>
<dbReference type="Proteomes" id="UP000177798">
    <property type="component" value="Chromosome 2"/>
</dbReference>
<evidence type="ECO:0000313" key="1">
    <source>
        <dbReference type="EMBL" id="APA07441.1"/>
    </source>
</evidence>
<sequence>MWHMFLWQSDESSTRPILSPSTWNPPIQNSTTQKIENLKTISTLDKPLHLEMHPKNFLIFFFVAVCHSAVSKFQRGKFDTKNNDARSVSVLNAAKSQPSLVSNGLSTQPSAIVTTFKTIVITRNAKIADHDFKMTLGSEEAVATTTTVGTTFNSVQSKKRRNTLYLGPLGGIKSSAISTEFATLVIPNFTTFSLPISTISAN</sequence>
<dbReference type="VEuPathDB" id="FungiDB:sscle_02g022110"/>
<gene>
    <name evidence="1" type="ORF">sscle_02g022110</name>
</gene>
<organism evidence="1 2">
    <name type="scientific">Sclerotinia sclerotiorum (strain ATCC 18683 / 1980 / Ss-1)</name>
    <name type="common">White mold</name>
    <name type="synonym">Whetzelinia sclerotiorum</name>
    <dbReference type="NCBI Taxonomy" id="665079"/>
    <lineage>
        <taxon>Eukaryota</taxon>
        <taxon>Fungi</taxon>
        <taxon>Dikarya</taxon>
        <taxon>Ascomycota</taxon>
        <taxon>Pezizomycotina</taxon>
        <taxon>Leotiomycetes</taxon>
        <taxon>Helotiales</taxon>
        <taxon>Sclerotiniaceae</taxon>
        <taxon>Sclerotinia</taxon>
    </lineage>
</organism>
<dbReference type="OrthoDB" id="3559522at2759"/>
<protein>
    <submittedName>
        <fullName evidence="1">Uncharacterized protein</fullName>
    </submittedName>
</protein>
<dbReference type="EMBL" id="CP017815">
    <property type="protein sequence ID" value="APA07441.1"/>
    <property type="molecule type" value="Genomic_DNA"/>
</dbReference>
<accession>A0A1D9PXL8</accession>
<proteinExistence type="predicted"/>
<reference evidence="2" key="1">
    <citation type="journal article" date="2017" name="Genome Biol. Evol.">
        <title>The complete genome sequence of the phytopathogenic fungus Sclerotinia sclerotiorum reveals insights into the genome architecture of broad host range pathogens.</title>
        <authorList>
            <person name="Derbyshire M."/>
            <person name="Denton-Giles M."/>
            <person name="Hegedus D."/>
            <person name="Seifbarghy S."/>
            <person name="Rollins J."/>
            <person name="van Kan J."/>
            <person name="Seidl M.F."/>
            <person name="Faino L."/>
            <person name="Mbengue M."/>
            <person name="Navaud O."/>
            <person name="Raffaele S."/>
            <person name="Hammond-Kosack K."/>
            <person name="Heard S."/>
            <person name="Oliver R."/>
        </authorList>
    </citation>
    <scope>NUCLEOTIDE SEQUENCE [LARGE SCALE GENOMIC DNA]</scope>
    <source>
        <strain evidence="2">ATCC 18683 / 1980 / Ss-1</strain>
    </source>
</reference>
<dbReference type="AlphaFoldDB" id="A0A1D9PXL8"/>